<dbReference type="EC" id="5.6.2.1" evidence="10"/>
<feature type="domain" description="Toprim" evidence="12">
    <location>
        <begin position="1"/>
        <end position="119"/>
    </location>
</feature>
<dbReference type="Gene3D" id="3.40.50.140">
    <property type="match status" value="1"/>
</dbReference>
<dbReference type="GO" id="GO:0008270">
    <property type="term" value="F:zinc ion binding"/>
    <property type="evidence" value="ECO:0007669"/>
    <property type="project" value="UniProtKB-KW"/>
</dbReference>
<dbReference type="GO" id="GO:0003917">
    <property type="term" value="F:DNA topoisomerase type I (single strand cut, ATP-independent) activity"/>
    <property type="evidence" value="ECO:0007669"/>
    <property type="project" value="UniProtKB-UniRule"/>
</dbReference>
<dbReference type="InterPro" id="IPR013497">
    <property type="entry name" value="Topo_IA_cen"/>
</dbReference>
<dbReference type="InterPro" id="IPR006171">
    <property type="entry name" value="TOPRIM_dom"/>
</dbReference>
<feature type="site" description="Interaction with DNA" evidence="10">
    <location>
        <position position="31"/>
    </location>
</feature>
<evidence type="ECO:0000256" key="4">
    <source>
        <dbReference type="ARBA" id="ARBA00022771"/>
    </source>
</evidence>
<dbReference type="InterPro" id="IPR003602">
    <property type="entry name" value="Topo_IA_DNA-bd_dom"/>
</dbReference>
<evidence type="ECO:0000256" key="2">
    <source>
        <dbReference type="ARBA" id="ARBA00009446"/>
    </source>
</evidence>
<dbReference type="Pfam" id="PF01396">
    <property type="entry name" value="Zn_ribbon_Top1"/>
    <property type="match status" value="2"/>
</dbReference>
<dbReference type="AlphaFoldDB" id="A0A2H0X8E6"/>
<dbReference type="PROSITE" id="PS00396">
    <property type="entry name" value="TOPO_IA_1"/>
    <property type="match status" value="1"/>
</dbReference>
<dbReference type="NCBIfam" id="TIGR01051">
    <property type="entry name" value="topA_bact"/>
    <property type="match status" value="1"/>
</dbReference>
<evidence type="ECO:0000259" key="12">
    <source>
        <dbReference type="PROSITE" id="PS50880"/>
    </source>
</evidence>
<comment type="function">
    <text evidence="10">Releases the supercoiling and torsional tension of DNA, which is introduced during the DNA replication and transcription, by transiently cleaving and rejoining one strand of the DNA duplex. Introduces a single-strand break via transesterification at a target site in duplex DNA. The scissile phosphodiester is attacked by the catalytic tyrosine of the enzyme, resulting in the formation of a DNA-(5'-phosphotyrosyl)-enzyme intermediate and the expulsion of a 3'-OH DNA strand. The free DNA strand then undergoes passage around the unbroken strand, thus removing DNA supercoils. Finally, in the religation step, the DNA 3'-OH attacks the covalent intermediate to expel the active-site tyrosine and restore the DNA phosphodiester backbone.</text>
</comment>
<dbReference type="InterPro" id="IPR013498">
    <property type="entry name" value="Topo_IA_Znf"/>
</dbReference>
<dbReference type="InterPro" id="IPR023406">
    <property type="entry name" value="Topo_IA_AS"/>
</dbReference>
<dbReference type="Gene3D" id="2.70.20.10">
    <property type="entry name" value="Topoisomerase I, domain 3"/>
    <property type="match status" value="1"/>
</dbReference>
<dbReference type="SMART" id="SM00437">
    <property type="entry name" value="TOP1Ac"/>
    <property type="match status" value="1"/>
</dbReference>
<comment type="catalytic activity">
    <reaction evidence="1 10">
        <text>ATP-independent breakage of single-stranded DNA, followed by passage and rejoining.</text>
        <dbReference type="EC" id="5.6.2.1"/>
    </reaction>
</comment>
<dbReference type="HAMAP" id="MF_00952">
    <property type="entry name" value="Topoisom_1_prok"/>
    <property type="match status" value="1"/>
</dbReference>
<keyword evidence="4" id="KW-0863">Zinc-finger</keyword>
<dbReference type="InterPro" id="IPR028612">
    <property type="entry name" value="Topoisom_1_IA"/>
</dbReference>
<accession>A0A2H0X8E6</accession>
<dbReference type="GO" id="GO:0003677">
    <property type="term" value="F:DNA binding"/>
    <property type="evidence" value="ECO:0007669"/>
    <property type="project" value="UniProtKB-KW"/>
</dbReference>
<name>A0A2H0X8E6_UNCKA</name>
<dbReference type="SMART" id="SM00493">
    <property type="entry name" value="TOPRIM"/>
    <property type="match status" value="1"/>
</dbReference>
<keyword evidence="8 10" id="KW-0238">DNA-binding</keyword>
<dbReference type="CDD" id="cd00186">
    <property type="entry name" value="TOP1Ac"/>
    <property type="match status" value="1"/>
</dbReference>
<feature type="region of interest" description="Disordered" evidence="11">
    <location>
        <begin position="667"/>
        <end position="695"/>
    </location>
</feature>
<organism evidence="14 15">
    <name type="scientific">candidate division WWE3 bacterium CG08_land_8_20_14_0_20_41_15</name>
    <dbReference type="NCBI Taxonomy" id="1975086"/>
    <lineage>
        <taxon>Bacteria</taxon>
        <taxon>Katanobacteria</taxon>
    </lineage>
</organism>
<dbReference type="PROSITE" id="PS52039">
    <property type="entry name" value="TOPO_IA_2"/>
    <property type="match status" value="1"/>
</dbReference>
<keyword evidence="3" id="KW-0479">Metal-binding</keyword>
<dbReference type="InterPro" id="IPR003601">
    <property type="entry name" value="Topo_IA_2"/>
</dbReference>
<feature type="site" description="Interaction with DNA" evidence="10">
    <location>
        <position position="145"/>
    </location>
</feature>
<keyword evidence="5" id="KW-0862">Zinc</keyword>
<dbReference type="CDD" id="cd03363">
    <property type="entry name" value="TOPRIM_TopoIA_TopoI"/>
    <property type="match status" value="1"/>
</dbReference>
<dbReference type="PANTHER" id="PTHR42785:SF1">
    <property type="entry name" value="DNA TOPOISOMERASE"/>
    <property type="match status" value="1"/>
</dbReference>
<dbReference type="InterPro" id="IPR013826">
    <property type="entry name" value="Topo_IA_cen_sub3"/>
</dbReference>
<dbReference type="Proteomes" id="UP000231098">
    <property type="component" value="Unassembled WGS sequence"/>
</dbReference>
<dbReference type="PANTHER" id="PTHR42785">
    <property type="entry name" value="DNA TOPOISOMERASE, TYPE IA, CORE"/>
    <property type="match status" value="1"/>
</dbReference>
<evidence type="ECO:0000313" key="14">
    <source>
        <dbReference type="EMBL" id="PIS21213.1"/>
    </source>
</evidence>
<feature type="site" description="Interaction with DNA" evidence="10">
    <location>
        <position position="154"/>
    </location>
</feature>
<reference evidence="15" key="1">
    <citation type="submission" date="2017-09" db="EMBL/GenBank/DDBJ databases">
        <title>Depth-based differentiation of microbial function through sediment-hosted aquifers and enrichment of novel symbionts in the deep terrestrial subsurface.</title>
        <authorList>
            <person name="Probst A.J."/>
            <person name="Ladd B."/>
            <person name="Jarett J.K."/>
            <person name="Geller-Mcgrath D.E."/>
            <person name="Sieber C.M.K."/>
            <person name="Emerson J.B."/>
            <person name="Anantharaman K."/>
            <person name="Thomas B.C."/>
            <person name="Malmstrom R."/>
            <person name="Stieglmeier M."/>
            <person name="Klingl A."/>
            <person name="Woyke T."/>
            <person name="Ryan C.M."/>
            <person name="Banfield J.F."/>
        </authorList>
    </citation>
    <scope>NUCLEOTIDE SEQUENCE [LARGE SCALE GENOMIC DNA]</scope>
</reference>
<gene>
    <name evidence="10" type="primary">topA</name>
    <name evidence="14" type="ORF">COT51_03970</name>
</gene>
<dbReference type="SUPFAM" id="SSF57783">
    <property type="entry name" value="Zinc beta-ribbon"/>
    <property type="match status" value="1"/>
</dbReference>
<feature type="site" description="Interaction with DNA" evidence="10">
    <location>
        <position position="510"/>
    </location>
</feature>
<evidence type="ECO:0000256" key="11">
    <source>
        <dbReference type="SAM" id="MobiDB-lite"/>
    </source>
</evidence>
<dbReference type="InterPro" id="IPR005733">
    <property type="entry name" value="TopoI_bac-type"/>
</dbReference>
<dbReference type="InterPro" id="IPR023405">
    <property type="entry name" value="Topo_IA_core_domain"/>
</dbReference>
<evidence type="ECO:0000256" key="10">
    <source>
        <dbReference type="HAMAP-Rule" id="MF_00952"/>
    </source>
</evidence>
<feature type="active site" description="O-(5'-phospho-DNA)-tyrosine intermediate" evidence="10">
    <location>
        <position position="314"/>
    </location>
</feature>
<keyword evidence="6" id="KW-0460">Magnesium</keyword>
<comment type="similarity">
    <text evidence="2 10">Belongs to the type IA topoisomerase family.</text>
</comment>
<keyword evidence="9 10" id="KW-0413">Isomerase</keyword>
<evidence type="ECO:0000256" key="8">
    <source>
        <dbReference type="ARBA" id="ARBA00023125"/>
    </source>
</evidence>
<evidence type="ECO:0000313" key="15">
    <source>
        <dbReference type="Proteomes" id="UP000231098"/>
    </source>
</evidence>
<evidence type="ECO:0000256" key="7">
    <source>
        <dbReference type="ARBA" id="ARBA00023029"/>
    </source>
</evidence>
<protein>
    <recommendedName>
        <fullName evidence="10">DNA topoisomerase 1</fullName>
        <ecNumber evidence="10">5.6.2.1</ecNumber>
    </recommendedName>
    <alternativeName>
        <fullName evidence="10">DNA topoisomerase I</fullName>
    </alternativeName>
</protein>
<feature type="domain" description="Topo IA-type catalytic" evidence="13">
    <location>
        <begin position="135"/>
        <end position="579"/>
    </location>
</feature>
<keyword evidence="7 10" id="KW-0799">Topoisomerase</keyword>
<dbReference type="SUPFAM" id="SSF56712">
    <property type="entry name" value="Prokaryotic type I DNA topoisomerase"/>
    <property type="match status" value="1"/>
</dbReference>
<dbReference type="GO" id="GO:0006265">
    <property type="term" value="P:DNA topological change"/>
    <property type="evidence" value="ECO:0007669"/>
    <property type="project" value="UniProtKB-UniRule"/>
</dbReference>
<comment type="subunit">
    <text evidence="10">Monomer.</text>
</comment>
<dbReference type="EMBL" id="PEYV01000065">
    <property type="protein sequence ID" value="PIS21213.1"/>
    <property type="molecule type" value="Genomic_DNA"/>
</dbReference>
<dbReference type="GO" id="GO:0005694">
    <property type="term" value="C:chromosome"/>
    <property type="evidence" value="ECO:0007669"/>
    <property type="project" value="InterPro"/>
</dbReference>
<comment type="caution">
    <text evidence="14">The sequence shown here is derived from an EMBL/GenBank/DDBJ whole genome shotgun (WGS) entry which is preliminary data.</text>
</comment>
<dbReference type="InterPro" id="IPR013825">
    <property type="entry name" value="Topo_IA_cen_sub2"/>
</dbReference>
<evidence type="ECO:0000256" key="9">
    <source>
        <dbReference type="ARBA" id="ARBA00023235"/>
    </source>
</evidence>
<dbReference type="Pfam" id="PF01131">
    <property type="entry name" value="Topoisom_bac"/>
    <property type="match status" value="1"/>
</dbReference>
<dbReference type="Pfam" id="PF01751">
    <property type="entry name" value="Toprim"/>
    <property type="match status" value="1"/>
</dbReference>
<dbReference type="InterPro" id="IPR000380">
    <property type="entry name" value="Topo_IA"/>
</dbReference>
<evidence type="ECO:0000256" key="1">
    <source>
        <dbReference type="ARBA" id="ARBA00000213"/>
    </source>
</evidence>
<evidence type="ECO:0000259" key="13">
    <source>
        <dbReference type="PROSITE" id="PS52039"/>
    </source>
</evidence>
<dbReference type="Gene3D" id="1.10.290.10">
    <property type="entry name" value="Topoisomerase I, domain 4"/>
    <property type="match status" value="1"/>
</dbReference>
<dbReference type="Gene3D" id="3.30.65.10">
    <property type="entry name" value="Bacterial Topoisomerase I, domain 1"/>
    <property type="match status" value="2"/>
</dbReference>
<feature type="site" description="Interaction with DNA" evidence="10">
    <location>
        <position position="146"/>
    </location>
</feature>
<feature type="site" description="Interaction with DNA" evidence="10">
    <location>
        <position position="149"/>
    </location>
</feature>
<feature type="site" description="Interaction with DNA" evidence="10">
    <location>
        <position position="316"/>
    </location>
</feature>
<dbReference type="PROSITE" id="PS50880">
    <property type="entry name" value="TOPRIM"/>
    <property type="match status" value="1"/>
</dbReference>
<evidence type="ECO:0000256" key="6">
    <source>
        <dbReference type="ARBA" id="ARBA00022842"/>
    </source>
</evidence>
<sequence length="695" mass="78834">MNLVIVESPTKAKMLDKFLGKGYKVLSSKGHVRDLPKSKISIDIEHDFTPVYEEMEKAKETIAILRKQAKEADSLFLATDPDREGEAIAWHLVQILDLDKAKSVKRKAKNYKRVSFHEITKEAVEEAFKNPREVDLLLVDAQQARRILDRLVGYKLSPLLWKKIRRGLSAGRVQSVTVRFIVEREREIEKFGKEIYFAFKATFSPKKGDNFDSYLEKVDDKNLEIKNTIQLFSDKYQYTSGFIKTADEANALLSDLTGAKYVVSLVKKDEQKRYPYPPFTTSSLQQEASLRLSLSPKNAMRLAQKLYENGFITYMRTDSINLAPQAVDKMRNFIVNKFGKSYLPDQGIFYKTKSKNAQEAHEAIRPTDFSALEDQVSRIKNDLGPGEGRLFDLIFRRAVSSQMLPAIYNRTDVEINATGKSGKNYLFKASGRKLKFDGFLKIYRPNGDTEVELPELSEGEQLNCVSLISEEKQTTPPPRYNEASLIKELEKNGIGRPSTYAPILTTIQDRFYAEKKEGRLYPTAVGIAVNDFLVGKFEEVVGIPFTAAMESDLDDIASGEKKWVPVLREFYKPFEKDLVKAEKSDRVPVAVEKTGEKCPKCGADLIIRTGRFGRFISCSAFPDCDYKASIKETIGMKCPDCKTGDIVIKRTKRRRAFYGCSRYPDCKWASWKKPKSDEAEKPEDQASAGTDPAEG</sequence>
<proteinExistence type="inferred from homology"/>
<dbReference type="PRINTS" id="PR00417">
    <property type="entry name" value="PRTPISMRASEI"/>
</dbReference>
<feature type="compositionally biased region" description="Basic and acidic residues" evidence="11">
    <location>
        <begin position="674"/>
        <end position="684"/>
    </location>
</feature>
<feature type="site" description="Interaction with DNA" evidence="10">
    <location>
        <position position="161"/>
    </location>
</feature>
<dbReference type="InterPro" id="IPR013824">
    <property type="entry name" value="Topo_IA_cen_sub1"/>
</dbReference>
<evidence type="ECO:0000256" key="3">
    <source>
        <dbReference type="ARBA" id="ARBA00022723"/>
    </source>
</evidence>
<feature type="region of interest" description="Interaction with DNA" evidence="10">
    <location>
        <begin position="169"/>
        <end position="174"/>
    </location>
</feature>
<dbReference type="Gene3D" id="1.10.460.10">
    <property type="entry name" value="Topoisomerase I, domain 2"/>
    <property type="match status" value="1"/>
</dbReference>
<dbReference type="SMART" id="SM00436">
    <property type="entry name" value="TOP1Bc"/>
    <property type="match status" value="1"/>
</dbReference>
<dbReference type="InterPro" id="IPR034149">
    <property type="entry name" value="TOPRIM_TopoI"/>
</dbReference>
<evidence type="ECO:0000256" key="5">
    <source>
        <dbReference type="ARBA" id="ARBA00022833"/>
    </source>
</evidence>